<evidence type="ECO:0000259" key="6">
    <source>
        <dbReference type="Pfam" id="PF01464"/>
    </source>
</evidence>
<proteinExistence type="inferred from homology"/>
<evidence type="ECO:0000256" key="2">
    <source>
        <dbReference type="ARBA" id="ARBA00022670"/>
    </source>
</evidence>
<dbReference type="InterPro" id="IPR023346">
    <property type="entry name" value="Lysozyme-like_dom_sf"/>
</dbReference>
<comment type="caution">
    <text evidence="7">The sequence shown here is derived from an EMBL/GenBank/DDBJ whole genome shotgun (WGS) entry which is preliminary data.</text>
</comment>
<feature type="domain" description="NlpC/P60" evidence="5">
    <location>
        <begin position="228"/>
        <end position="271"/>
    </location>
</feature>
<dbReference type="Gene3D" id="1.10.530.10">
    <property type="match status" value="1"/>
</dbReference>
<keyword evidence="3" id="KW-0378">Hydrolase</keyword>
<feature type="non-terminal residue" evidence="7">
    <location>
        <position position="274"/>
    </location>
</feature>
<name>A0ABT0P5P2_9ACTN</name>
<keyword evidence="4" id="KW-0788">Thiol protease</keyword>
<protein>
    <submittedName>
        <fullName evidence="7">Transglycosylase SLT domain-containing protein</fullName>
    </submittedName>
</protein>
<keyword evidence="8" id="KW-1185">Reference proteome</keyword>
<sequence length="274" mass="29195">MSEEKESKLGRRLVIALLLAPLLVFGLLVTAVLSLSSAIGHDNTSNALEDAGFGGGISDTADVPDWLRPIILSAVAKYGCTEVTPSLIAAQLFQESGFRKNPPDGGAGALGIAQFIPITWAAEGIDGNRDGKRDPLEPEDAVPAMVSYDCKLANVIRKVPGDVVDHMLAAYNAGANAVQRYSGIPPYEETRKYVREIRERAEKWAAPTDGKVSGGLDKVVASAKKALGTPYLFGGDCKPPFTGVNRCDCSSLVKYAWSTVGVNLPRTTYDQVNI</sequence>
<dbReference type="RefSeq" id="WP_249493453.1">
    <property type="nucleotide sequence ID" value="NZ_JAMCCK010000097.1"/>
</dbReference>
<evidence type="ECO:0000256" key="4">
    <source>
        <dbReference type="ARBA" id="ARBA00022807"/>
    </source>
</evidence>
<dbReference type="EMBL" id="JAMCCK010000097">
    <property type="protein sequence ID" value="MCL3998903.1"/>
    <property type="molecule type" value="Genomic_DNA"/>
</dbReference>
<dbReference type="CDD" id="cd13399">
    <property type="entry name" value="Slt35-like"/>
    <property type="match status" value="1"/>
</dbReference>
<organism evidence="7 8">
    <name type="scientific">Streptomyces lavenduligriseus</name>
    <dbReference type="NCBI Taxonomy" id="67315"/>
    <lineage>
        <taxon>Bacteria</taxon>
        <taxon>Bacillati</taxon>
        <taxon>Actinomycetota</taxon>
        <taxon>Actinomycetes</taxon>
        <taxon>Kitasatosporales</taxon>
        <taxon>Streptomycetaceae</taxon>
        <taxon>Streptomyces</taxon>
    </lineage>
</organism>
<dbReference type="Pfam" id="PF00877">
    <property type="entry name" value="NLPC_P60"/>
    <property type="match status" value="1"/>
</dbReference>
<dbReference type="PANTHER" id="PTHR47359:SF3">
    <property type="entry name" value="NLP_P60 DOMAIN-CONTAINING PROTEIN-RELATED"/>
    <property type="match status" value="1"/>
</dbReference>
<gene>
    <name evidence="7" type="ORF">M4438_36335</name>
</gene>
<evidence type="ECO:0000313" key="7">
    <source>
        <dbReference type="EMBL" id="MCL3998903.1"/>
    </source>
</evidence>
<dbReference type="InterPro" id="IPR051794">
    <property type="entry name" value="PG_Endopeptidase_C40"/>
</dbReference>
<evidence type="ECO:0000313" key="8">
    <source>
        <dbReference type="Proteomes" id="UP001202052"/>
    </source>
</evidence>
<dbReference type="SUPFAM" id="SSF53955">
    <property type="entry name" value="Lysozyme-like"/>
    <property type="match status" value="1"/>
</dbReference>
<dbReference type="Proteomes" id="UP001202052">
    <property type="component" value="Unassembled WGS sequence"/>
</dbReference>
<dbReference type="InterPro" id="IPR038765">
    <property type="entry name" value="Papain-like_cys_pep_sf"/>
</dbReference>
<evidence type="ECO:0000256" key="3">
    <source>
        <dbReference type="ARBA" id="ARBA00022801"/>
    </source>
</evidence>
<comment type="similarity">
    <text evidence="1">Belongs to the peptidase C40 family.</text>
</comment>
<feature type="domain" description="Transglycosylase SLT" evidence="6">
    <location>
        <begin position="82"/>
        <end position="190"/>
    </location>
</feature>
<dbReference type="SUPFAM" id="SSF54001">
    <property type="entry name" value="Cysteine proteinases"/>
    <property type="match status" value="1"/>
</dbReference>
<dbReference type="Pfam" id="PF01464">
    <property type="entry name" value="SLT"/>
    <property type="match status" value="1"/>
</dbReference>
<reference evidence="7 8" key="1">
    <citation type="submission" date="2022-05" db="EMBL/GenBank/DDBJ databases">
        <title>Genome Resource of Streptomyces lavenduligriseus GA1-1, a Strain with Broad-Spectrum Antifungal Activity against Phytopathogenic Fungi.</title>
        <authorList>
            <person name="Qi D."/>
        </authorList>
    </citation>
    <scope>NUCLEOTIDE SEQUENCE [LARGE SCALE GENOMIC DNA]</scope>
    <source>
        <strain evidence="7 8">GA1-1</strain>
    </source>
</reference>
<dbReference type="PANTHER" id="PTHR47359">
    <property type="entry name" value="PEPTIDOGLYCAN DL-ENDOPEPTIDASE CWLO"/>
    <property type="match status" value="1"/>
</dbReference>
<evidence type="ECO:0000256" key="1">
    <source>
        <dbReference type="ARBA" id="ARBA00007074"/>
    </source>
</evidence>
<evidence type="ECO:0000259" key="5">
    <source>
        <dbReference type="Pfam" id="PF00877"/>
    </source>
</evidence>
<accession>A0ABT0P5P2</accession>
<dbReference type="Gene3D" id="3.90.1720.10">
    <property type="entry name" value="endopeptidase domain like (from Nostoc punctiforme)"/>
    <property type="match status" value="1"/>
</dbReference>
<dbReference type="InterPro" id="IPR008258">
    <property type="entry name" value="Transglycosylase_SLT_dom_1"/>
</dbReference>
<dbReference type="InterPro" id="IPR000064">
    <property type="entry name" value="NLP_P60_dom"/>
</dbReference>
<keyword evidence="2" id="KW-0645">Protease</keyword>